<dbReference type="Gene3D" id="2.60.120.620">
    <property type="entry name" value="q2cbj1_9rhob like domain"/>
    <property type="match status" value="1"/>
</dbReference>
<dbReference type="RefSeq" id="WP_061122141.1">
    <property type="nucleotide sequence ID" value="NZ_FCOF02000001.1"/>
</dbReference>
<dbReference type="Proteomes" id="UP000054870">
    <property type="component" value="Unassembled WGS sequence"/>
</dbReference>
<dbReference type="PANTHER" id="PTHR20883">
    <property type="entry name" value="PHYTANOYL-COA DIOXYGENASE DOMAIN CONTAINING 1"/>
    <property type="match status" value="1"/>
</dbReference>
<comment type="caution">
    <text evidence="2">The sequence shown here is derived from an EMBL/GenBank/DDBJ whole genome shotgun (WGS) entry which is preliminary data.</text>
</comment>
<keyword evidence="3" id="KW-1185">Reference proteome</keyword>
<dbReference type="GO" id="GO:0005506">
    <property type="term" value="F:iron ion binding"/>
    <property type="evidence" value="ECO:0007669"/>
    <property type="project" value="UniProtKB-ARBA"/>
</dbReference>
<keyword evidence="2" id="KW-0560">Oxidoreductase</keyword>
<name>A0A157Z2T5_9BURK</name>
<dbReference type="EMBL" id="FCOF02000001">
    <property type="protein sequence ID" value="SAK39841.1"/>
    <property type="molecule type" value="Genomic_DNA"/>
</dbReference>
<comment type="cofactor">
    <cofactor evidence="1">
        <name>Fe(2+)</name>
        <dbReference type="ChEBI" id="CHEBI:29033"/>
    </cofactor>
</comment>
<dbReference type="Pfam" id="PF05721">
    <property type="entry name" value="PhyH"/>
    <property type="match status" value="1"/>
</dbReference>
<dbReference type="GO" id="GO:0016706">
    <property type="term" value="F:2-oxoglutarate-dependent dioxygenase activity"/>
    <property type="evidence" value="ECO:0007669"/>
    <property type="project" value="UniProtKB-ARBA"/>
</dbReference>
<reference evidence="2" key="1">
    <citation type="submission" date="2016-01" db="EMBL/GenBank/DDBJ databases">
        <authorList>
            <person name="Peeters C."/>
        </authorList>
    </citation>
    <scope>NUCLEOTIDE SEQUENCE [LARGE SCALE GENOMIC DNA]</scope>
    <source>
        <strain evidence="2">LMG 29318</strain>
    </source>
</reference>
<proteinExistence type="predicted"/>
<keyword evidence="2" id="KW-0223">Dioxygenase</keyword>
<evidence type="ECO:0000313" key="2">
    <source>
        <dbReference type="EMBL" id="SAK39841.1"/>
    </source>
</evidence>
<dbReference type="PANTHER" id="PTHR20883:SF48">
    <property type="entry name" value="ECTOINE DIOXYGENASE"/>
    <property type="match status" value="1"/>
</dbReference>
<accession>A0A157Z2T5</accession>
<dbReference type="AlphaFoldDB" id="A0A157Z2T5"/>
<dbReference type="OrthoDB" id="9791262at2"/>
<dbReference type="SUPFAM" id="SSF51197">
    <property type="entry name" value="Clavaminate synthase-like"/>
    <property type="match status" value="1"/>
</dbReference>
<gene>
    <name evidence="2" type="ORF">AWB75_00116</name>
</gene>
<organism evidence="2 3">
    <name type="scientific">Caballeronia catudaia</name>
    <dbReference type="NCBI Taxonomy" id="1777136"/>
    <lineage>
        <taxon>Bacteria</taxon>
        <taxon>Pseudomonadati</taxon>
        <taxon>Pseudomonadota</taxon>
        <taxon>Betaproteobacteria</taxon>
        <taxon>Burkholderiales</taxon>
        <taxon>Burkholderiaceae</taxon>
        <taxon>Caballeronia</taxon>
    </lineage>
</organism>
<sequence>MSDQNTLKSKKDQVHELRQNGYVIVKGLIPKERRDAMRDVARQQLAAAAAPVEFEADLKYPGAPDSKDAPGGHTVRRLLDAYARHPLFAEFATSPEVRGWMELYFGETPYLSRAHHNCMMTKHPAYGSLTGWHRDVRYWAFERDDLVSAWLALGDETVNNGALWFVPASHKLPFTSDRFDEAKFFRSDLPENAALIRTAVSPELEAGDVVFFHCNTLHSAGKNLTDQVKFSLVFTYRGASNAALPGTRSASKPEVPLV</sequence>
<evidence type="ECO:0000256" key="1">
    <source>
        <dbReference type="ARBA" id="ARBA00001954"/>
    </source>
</evidence>
<dbReference type="InterPro" id="IPR008775">
    <property type="entry name" value="Phytyl_CoA_dOase-like"/>
</dbReference>
<evidence type="ECO:0000313" key="3">
    <source>
        <dbReference type="Proteomes" id="UP000054870"/>
    </source>
</evidence>
<protein>
    <submittedName>
        <fullName evidence="2">Phytanoyl-CoA dioxygenase</fullName>
    </submittedName>
</protein>